<dbReference type="AlphaFoldDB" id="A0A1L7AGA5"/>
<evidence type="ECO:0000313" key="1">
    <source>
        <dbReference type="EMBL" id="APT57805.1"/>
    </source>
</evidence>
<evidence type="ECO:0000313" key="2">
    <source>
        <dbReference type="Proteomes" id="UP000185494"/>
    </source>
</evidence>
<gene>
    <name evidence="1" type="ORF">RGI145_12460</name>
</gene>
<dbReference type="STRING" id="257708.RGI145_12460"/>
<protein>
    <submittedName>
        <fullName evidence="1">Uncharacterized protein</fullName>
    </submittedName>
</protein>
<sequence>MADLHPEFLRGLEVAATIADLAAEDAIRSAGDTVLLDPLLMRSDASPEALSLSARCQMDGTIHSAQHHGAKAIAAAIRRRMGGGCG</sequence>
<dbReference type="EMBL" id="CP015583">
    <property type="protein sequence ID" value="APT57805.1"/>
    <property type="molecule type" value="Genomic_DNA"/>
</dbReference>
<dbReference type="Proteomes" id="UP000185494">
    <property type="component" value="Chromosome 1"/>
</dbReference>
<organism evidence="1 2">
    <name type="scientific">Roseomonas gilardii</name>
    <dbReference type="NCBI Taxonomy" id="257708"/>
    <lineage>
        <taxon>Bacteria</taxon>
        <taxon>Pseudomonadati</taxon>
        <taxon>Pseudomonadota</taxon>
        <taxon>Alphaproteobacteria</taxon>
        <taxon>Acetobacterales</taxon>
        <taxon>Roseomonadaceae</taxon>
        <taxon>Roseomonas</taxon>
    </lineage>
</organism>
<reference evidence="1 2" key="1">
    <citation type="submission" date="2016-05" db="EMBL/GenBank/DDBJ databases">
        <title>Complete Genome and Methylome Analysis of Psychrotrophic Bacterial Isolates from Antarctic Lake Untersee.</title>
        <authorList>
            <person name="Fomenkov A."/>
            <person name="Akimov V.N."/>
            <person name="Vasilyeva L.V."/>
            <person name="Andersen D."/>
            <person name="Vincze T."/>
            <person name="Roberts R.J."/>
        </authorList>
    </citation>
    <scope>NUCLEOTIDE SEQUENCE [LARGE SCALE GENOMIC DNA]</scope>
    <source>
        <strain evidence="1 2">U14-5</strain>
    </source>
</reference>
<dbReference type="KEGG" id="rgi:RGI145_12460"/>
<proteinExistence type="predicted"/>
<accession>A0A1L7AGA5</accession>
<dbReference type="RefSeq" id="WP_075798624.1">
    <property type="nucleotide sequence ID" value="NZ_CP015583.1"/>
</dbReference>
<name>A0A1L7AGA5_9PROT</name>